<dbReference type="Proteomes" id="UP000308549">
    <property type="component" value="Unassembled WGS sequence"/>
</dbReference>
<protein>
    <submittedName>
        <fullName evidence="1">Uncharacterized protein</fullName>
    </submittedName>
</protein>
<reference evidence="1 2" key="1">
    <citation type="submission" date="2017-03" db="EMBL/GenBank/DDBJ databases">
        <title>Genomes of endolithic fungi from Antarctica.</title>
        <authorList>
            <person name="Coleine C."/>
            <person name="Masonjones S."/>
            <person name="Stajich J.E."/>
        </authorList>
    </citation>
    <scope>NUCLEOTIDE SEQUENCE [LARGE SCALE GENOMIC DNA]</scope>
    <source>
        <strain evidence="1 2">CCFEE 6315</strain>
    </source>
</reference>
<name>A0A4U0TM61_9PEZI</name>
<dbReference type="AlphaFoldDB" id="A0A4U0TM61"/>
<sequence>MDASPLARLSGELRNHIYAFVLNNDGYAIKLQAGGTQHALTKTCRQVRHETLPMYYSLARLNAHLDDGPATPLAHWMETIGPTHSLALNEVNVWDMHMLNATLYGEEATRRLLDSRKSSDELFILRPVGPWLLDAGWHIKDLVTPLQEMGLCLRMFCEMGEGSTPTLSSYFAITRLDCELG</sequence>
<accession>A0A4U0TM61</accession>
<comment type="caution">
    <text evidence="1">The sequence shown here is derived from an EMBL/GenBank/DDBJ whole genome shotgun (WGS) entry which is preliminary data.</text>
</comment>
<keyword evidence="2" id="KW-1185">Reference proteome</keyword>
<dbReference type="EMBL" id="NAJL01000065">
    <property type="protein sequence ID" value="TKA22826.1"/>
    <property type="molecule type" value="Genomic_DNA"/>
</dbReference>
<gene>
    <name evidence="1" type="ORF">B0A50_07726</name>
</gene>
<evidence type="ECO:0000313" key="2">
    <source>
        <dbReference type="Proteomes" id="UP000308549"/>
    </source>
</evidence>
<organism evidence="1 2">
    <name type="scientific">Salinomyces thailandicus</name>
    <dbReference type="NCBI Taxonomy" id="706561"/>
    <lineage>
        <taxon>Eukaryota</taxon>
        <taxon>Fungi</taxon>
        <taxon>Dikarya</taxon>
        <taxon>Ascomycota</taxon>
        <taxon>Pezizomycotina</taxon>
        <taxon>Dothideomycetes</taxon>
        <taxon>Dothideomycetidae</taxon>
        <taxon>Mycosphaerellales</taxon>
        <taxon>Teratosphaeriaceae</taxon>
        <taxon>Salinomyces</taxon>
    </lineage>
</organism>
<proteinExistence type="predicted"/>
<evidence type="ECO:0000313" key="1">
    <source>
        <dbReference type="EMBL" id="TKA22826.1"/>
    </source>
</evidence>
<dbReference type="OrthoDB" id="5413827at2759"/>